<evidence type="ECO:0000256" key="1">
    <source>
        <dbReference type="SAM" id="MobiDB-lite"/>
    </source>
</evidence>
<feature type="compositionally biased region" description="Polar residues" evidence="1">
    <location>
        <begin position="158"/>
        <end position="172"/>
    </location>
</feature>
<dbReference type="Proteomes" id="UP001066276">
    <property type="component" value="Chromosome 4_1"/>
</dbReference>
<reference evidence="2" key="1">
    <citation type="journal article" date="2022" name="bioRxiv">
        <title>Sequencing and chromosome-scale assembly of the giantPleurodeles waltlgenome.</title>
        <authorList>
            <person name="Brown T."/>
            <person name="Elewa A."/>
            <person name="Iarovenko S."/>
            <person name="Subramanian E."/>
            <person name="Araus A.J."/>
            <person name="Petzold A."/>
            <person name="Susuki M."/>
            <person name="Suzuki K.-i.T."/>
            <person name="Hayashi T."/>
            <person name="Toyoda A."/>
            <person name="Oliveira C."/>
            <person name="Osipova E."/>
            <person name="Leigh N.D."/>
            <person name="Simon A."/>
            <person name="Yun M.H."/>
        </authorList>
    </citation>
    <scope>NUCLEOTIDE SEQUENCE</scope>
    <source>
        <strain evidence="2">20211129_DDA</strain>
        <tissue evidence="2">Liver</tissue>
    </source>
</reference>
<evidence type="ECO:0000313" key="3">
    <source>
        <dbReference type="Proteomes" id="UP001066276"/>
    </source>
</evidence>
<feature type="region of interest" description="Disordered" evidence="1">
    <location>
        <begin position="84"/>
        <end position="185"/>
    </location>
</feature>
<evidence type="ECO:0000313" key="2">
    <source>
        <dbReference type="EMBL" id="KAJ1173875.1"/>
    </source>
</evidence>
<organism evidence="2 3">
    <name type="scientific">Pleurodeles waltl</name>
    <name type="common">Iberian ribbed newt</name>
    <dbReference type="NCBI Taxonomy" id="8319"/>
    <lineage>
        <taxon>Eukaryota</taxon>
        <taxon>Metazoa</taxon>
        <taxon>Chordata</taxon>
        <taxon>Craniata</taxon>
        <taxon>Vertebrata</taxon>
        <taxon>Euteleostomi</taxon>
        <taxon>Amphibia</taxon>
        <taxon>Batrachia</taxon>
        <taxon>Caudata</taxon>
        <taxon>Salamandroidea</taxon>
        <taxon>Salamandridae</taxon>
        <taxon>Pleurodelinae</taxon>
        <taxon>Pleurodeles</taxon>
    </lineage>
</organism>
<name>A0AAV7TBH6_PLEWA</name>
<comment type="caution">
    <text evidence="2">The sequence shown here is derived from an EMBL/GenBank/DDBJ whole genome shotgun (WGS) entry which is preliminary data.</text>
</comment>
<dbReference type="AlphaFoldDB" id="A0AAV7TBH6"/>
<feature type="compositionally biased region" description="Basic and acidic residues" evidence="1">
    <location>
        <begin position="93"/>
        <end position="109"/>
    </location>
</feature>
<feature type="region of interest" description="Disordered" evidence="1">
    <location>
        <begin position="1"/>
        <end position="37"/>
    </location>
</feature>
<protein>
    <submittedName>
        <fullName evidence="2">Uncharacterized protein</fullName>
    </submittedName>
</protein>
<sequence length="185" mass="20389">MGKERTASVTQKTKMDQFKTRNMGGGSQREPRWPTGEGCKPSWAQILAVIEASGQTVQAQIAAIAVDVNLLRVVLQVVAERSVATKQQRGRVTSRDPPRGRGHRDDQEVRVALATTQRKSRRQHHASQDTKVIVRPDGTLSLEQHRQEQEEARMLVESVTSTASSRTGSLQGEESPAPDLDTVNT</sequence>
<gene>
    <name evidence="2" type="ORF">NDU88_005700</name>
</gene>
<dbReference type="EMBL" id="JANPWB010000007">
    <property type="protein sequence ID" value="KAJ1173875.1"/>
    <property type="molecule type" value="Genomic_DNA"/>
</dbReference>
<feature type="compositionally biased region" description="Basic and acidic residues" evidence="1">
    <location>
        <begin position="143"/>
        <end position="154"/>
    </location>
</feature>
<keyword evidence="3" id="KW-1185">Reference proteome</keyword>
<accession>A0AAV7TBH6</accession>
<proteinExistence type="predicted"/>